<dbReference type="STRING" id="393762.SAMN05660472_00340"/>
<dbReference type="RefSeq" id="WP_090549413.1">
    <property type="nucleotide sequence ID" value="NZ_FNFP01000001.1"/>
</dbReference>
<keyword evidence="3" id="KW-1185">Reference proteome</keyword>
<dbReference type="AlphaFoldDB" id="A0A1G8XX63"/>
<dbReference type="OrthoDB" id="2026298at2"/>
<keyword evidence="1" id="KW-0472">Membrane</keyword>
<evidence type="ECO:0000313" key="3">
    <source>
        <dbReference type="Proteomes" id="UP000198718"/>
    </source>
</evidence>
<evidence type="ECO:0000256" key="1">
    <source>
        <dbReference type="SAM" id="Phobius"/>
    </source>
</evidence>
<organism evidence="2 3">
    <name type="scientific">Natronincola ferrireducens</name>
    <dbReference type="NCBI Taxonomy" id="393762"/>
    <lineage>
        <taxon>Bacteria</taxon>
        <taxon>Bacillati</taxon>
        <taxon>Bacillota</taxon>
        <taxon>Clostridia</taxon>
        <taxon>Peptostreptococcales</taxon>
        <taxon>Natronincolaceae</taxon>
        <taxon>Natronincola</taxon>
    </lineage>
</organism>
<dbReference type="Proteomes" id="UP000198718">
    <property type="component" value="Unassembled WGS sequence"/>
</dbReference>
<name>A0A1G8XX63_9FIRM</name>
<accession>A0A1G8XX63</accession>
<keyword evidence="1" id="KW-1133">Transmembrane helix</keyword>
<gene>
    <name evidence="2" type="ORF">SAMN05660472_00340</name>
</gene>
<dbReference type="EMBL" id="FNFP01000001">
    <property type="protein sequence ID" value="SDJ94485.1"/>
    <property type="molecule type" value="Genomic_DNA"/>
</dbReference>
<evidence type="ECO:0000313" key="2">
    <source>
        <dbReference type="EMBL" id="SDJ94485.1"/>
    </source>
</evidence>
<protein>
    <submittedName>
        <fullName evidence="2">Uncharacterized protein</fullName>
    </submittedName>
</protein>
<keyword evidence="1" id="KW-0812">Transmembrane</keyword>
<proteinExistence type="predicted"/>
<feature type="transmembrane region" description="Helical" evidence="1">
    <location>
        <begin position="12"/>
        <end position="34"/>
    </location>
</feature>
<sequence length="159" mass="17924">MAKKKRKRKSIGKYILLIGAIVFLNLIGVSYGYWNDGLQLITSITTGRLDVRFARNPSVSIELPDVHLTPVVSWDGDRITIEGEVPSEHVNQWVTLNYSVENTGTIPVRLGGQIIQPQSSGYFNQTISLQELLQNSSEYSIQRSFNSPLELNVRQFNDD</sequence>
<reference evidence="2 3" key="1">
    <citation type="submission" date="2016-10" db="EMBL/GenBank/DDBJ databases">
        <authorList>
            <person name="de Groot N.N."/>
        </authorList>
    </citation>
    <scope>NUCLEOTIDE SEQUENCE [LARGE SCALE GENOMIC DNA]</scope>
    <source>
        <strain evidence="2 3">DSM 18346</strain>
    </source>
</reference>